<dbReference type="Pfam" id="PF03892">
    <property type="entry name" value="NapB"/>
    <property type="match status" value="1"/>
</dbReference>
<dbReference type="Proteomes" id="UP000092967">
    <property type="component" value="Chromosome"/>
</dbReference>
<dbReference type="EMBL" id="CP014224">
    <property type="protein sequence ID" value="ANW95033.1"/>
    <property type="molecule type" value="Genomic_DNA"/>
</dbReference>
<gene>
    <name evidence="1" type="ORF">AXE80_01415</name>
</gene>
<accession>A0A1B1Y2N2</accession>
<evidence type="ECO:0000313" key="1">
    <source>
        <dbReference type="EMBL" id="ANW95033.1"/>
    </source>
</evidence>
<reference evidence="1 2" key="1">
    <citation type="submission" date="2016-02" db="EMBL/GenBank/DDBJ databases">
        <authorList>
            <person name="Wen L."/>
            <person name="He K."/>
            <person name="Yang H."/>
        </authorList>
    </citation>
    <scope>NUCLEOTIDE SEQUENCE [LARGE SCALE GENOMIC DNA]</scope>
    <source>
        <strain evidence="1 2">CZ1127</strain>
    </source>
</reference>
<dbReference type="GO" id="GO:0009061">
    <property type="term" value="P:anaerobic respiration"/>
    <property type="evidence" value="ECO:0007669"/>
    <property type="project" value="InterPro"/>
</dbReference>
<dbReference type="InterPro" id="IPR005591">
    <property type="entry name" value="NapB"/>
</dbReference>
<evidence type="ECO:0000313" key="2">
    <source>
        <dbReference type="Proteomes" id="UP000092967"/>
    </source>
</evidence>
<name>A0A1B1Y2N2_9FLAO</name>
<dbReference type="InterPro" id="IPR036280">
    <property type="entry name" value="Multihaem_cyt_sf"/>
</dbReference>
<organism evidence="1 2">
    <name type="scientific">Wenyingzhuangia fucanilytica</name>
    <dbReference type="NCBI Taxonomy" id="1790137"/>
    <lineage>
        <taxon>Bacteria</taxon>
        <taxon>Pseudomonadati</taxon>
        <taxon>Bacteroidota</taxon>
        <taxon>Flavobacteriia</taxon>
        <taxon>Flavobacteriales</taxon>
        <taxon>Flavobacteriaceae</taxon>
        <taxon>Wenyingzhuangia</taxon>
    </lineage>
</organism>
<dbReference type="Gene3D" id="3.90.10.10">
    <property type="entry name" value="Cytochrome C3"/>
    <property type="match status" value="1"/>
</dbReference>
<dbReference type="OrthoDB" id="269685at2"/>
<proteinExistence type="predicted"/>
<dbReference type="SUPFAM" id="SSF48695">
    <property type="entry name" value="Multiheme cytochromes"/>
    <property type="match status" value="1"/>
</dbReference>
<keyword evidence="2" id="KW-1185">Reference proteome</keyword>
<dbReference type="STRING" id="1790137.AXE80_01415"/>
<dbReference type="RefSeq" id="WP_068824137.1">
    <property type="nucleotide sequence ID" value="NZ_CP014224.1"/>
</dbReference>
<dbReference type="KEGG" id="wfu:AXE80_01415"/>
<protein>
    <submittedName>
        <fullName evidence="1">Cytochrome C</fullName>
    </submittedName>
</protein>
<dbReference type="AlphaFoldDB" id="A0A1B1Y2N2"/>
<sequence>MNRLGIISFFTLLFIAFVVVWNISYQSSLEEAYIPINTPSSTTLIPSESGVFERSEHAINYSKTPQDPAHERSLKDYYKNRAYHNAPPYIPHPVASGERSMGGKNCLQCHQDGGYVDKFKAYAPVTPHPEKVNCRQCHVEQKTNTLFKGSNFIKIPAPNVGKGANNYLPGSPPAIPHQLQMRENCLACHAGPSAPKEIRTTHPERINCRQCHVINNKETIDIGIFKRKP</sequence>